<keyword evidence="2" id="KW-1185">Reference proteome</keyword>
<protein>
    <recommendedName>
        <fullName evidence="3">F-box domain-containing protein</fullName>
    </recommendedName>
</protein>
<evidence type="ECO:0000313" key="1">
    <source>
        <dbReference type="EMBL" id="TFY83861.1"/>
    </source>
</evidence>
<dbReference type="AlphaFoldDB" id="A0A4Z0ABT8"/>
<dbReference type="Proteomes" id="UP000298061">
    <property type="component" value="Unassembled WGS sequence"/>
</dbReference>
<proteinExistence type="predicted"/>
<dbReference type="EMBL" id="SFCI01000006">
    <property type="protein sequence ID" value="TFY83861.1"/>
    <property type="molecule type" value="Genomic_DNA"/>
</dbReference>
<comment type="caution">
    <text evidence="1">The sequence shown here is derived from an EMBL/GenBank/DDBJ whole genome shotgun (WGS) entry which is preliminary data.</text>
</comment>
<name>A0A4Z0ABT8_9AGAM</name>
<reference evidence="1 2" key="1">
    <citation type="submission" date="2019-02" db="EMBL/GenBank/DDBJ databases">
        <title>Genome sequencing of the rare red list fungi Hericium alpestre (H. flagellum).</title>
        <authorList>
            <person name="Buettner E."/>
            <person name="Kellner H."/>
        </authorList>
    </citation>
    <scope>NUCLEOTIDE SEQUENCE [LARGE SCALE GENOMIC DNA]</scope>
    <source>
        <strain evidence="1 2">DSM 108284</strain>
    </source>
</reference>
<organism evidence="1 2">
    <name type="scientific">Hericium alpestre</name>
    <dbReference type="NCBI Taxonomy" id="135208"/>
    <lineage>
        <taxon>Eukaryota</taxon>
        <taxon>Fungi</taxon>
        <taxon>Dikarya</taxon>
        <taxon>Basidiomycota</taxon>
        <taxon>Agaricomycotina</taxon>
        <taxon>Agaricomycetes</taxon>
        <taxon>Russulales</taxon>
        <taxon>Hericiaceae</taxon>
        <taxon>Hericium</taxon>
    </lineage>
</organism>
<evidence type="ECO:0008006" key="3">
    <source>
        <dbReference type="Google" id="ProtNLM"/>
    </source>
</evidence>
<accession>A0A4Z0ABT8</accession>
<dbReference type="OrthoDB" id="3229878at2759"/>
<evidence type="ECO:0000313" key="2">
    <source>
        <dbReference type="Proteomes" id="UP000298061"/>
    </source>
</evidence>
<sequence length="298" mass="33358">MSRAEGPREVFGVIFSITHCAIIRIDRSGPGSFTHTPALPFLPSWDTTSAATPGITALARLAHLYDRQHYLRLLMVCGIEPPHMPPLPLPKDHILRQLPAEMLLRIIKYLPDTRDVISFGAACSETRVLVESIFSGGPVFQDCELISMSDKDKTTFAPPSEEDIQEAAENGDEIVDYEDYRYLTRASFEARHPEKGRVVLAIGLDENDRSLSGYRRVHFLGHEWKPNATSIDLSYQLSDLEGQPYRTEVKKWYFGAPSVLESAADDADDVNGSDGEDSDVDMDDEFLDALMQDIHDVM</sequence>
<gene>
    <name evidence="1" type="ORF">EWM64_g145</name>
</gene>